<evidence type="ECO:0000313" key="3">
    <source>
        <dbReference type="Proteomes" id="UP000824164"/>
    </source>
</evidence>
<reference evidence="2" key="2">
    <citation type="journal article" date="2021" name="PeerJ">
        <title>Extensive microbial diversity within the chicken gut microbiome revealed by metagenomics and culture.</title>
        <authorList>
            <person name="Gilroy R."/>
            <person name="Ravi A."/>
            <person name="Getino M."/>
            <person name="Pursley I."/>
            <person name="Horton D.L."/>
            <person name="Alikhan N.F."/>
            <person name="Baker D."/>
            <person name="Gharbi K."/>
            <person name="Hall N."/>
            <person name="Watson M."/>
            <person name="Adriaenssens E.M."/>
            <person name="Foster-Nyarko E."/>
            <person name="Jarju S."/>
            <person name="Secka A."/>
            <person name="Antonio M."/>
            <person name="Oren A."/>
            <person name="Chaudhuri R.R."/>
            <person name="La Ragione R."/>
            <person name="Hildebrand F."/>
            <person name="Pallen M.J."/>
        </authorList>
    </citation>
    <scope>NUCLEOTIDE SEQUENCE</scope>
    <source>
        <strain evidence="2">CHK187-14744</strain>
    </source>
</reference>
<dbReference type="SUPFAM" id="SSF56281">
    <property type="entry name" value="Metallo-hydrolase/oxidoreductase"/>
    <property type="match status" value="1"/>
</dbReference>
<name>A0A9D1HGP5_9FIRM</name>
<dbReference type="InterPro" id="IPR052926">
    <property type="entry name" value="Metallo-beta-lactamase_dom"/>
</dbReference>
<dbReference type="InterPro" id="IPR001279">
    <property type="entry name" value="Metallo-B-lactamas"/>
</dbReference>
<dbReference type="Pfam" id="PF00753">
    <property type="entry name" value="Lactamase_B"/>
    <property type="match status" value="1"/>
</dbReference>
<evidence type="ECO:0000313" key="2">
    <source>
        <dbReference type="EMBL" id="HIU02924.1"/>
    </source>
</evidence>
<sequence>MKIINLMEDTEGASGCLYEHGLSFYAETKTHRYLFDFGASDKTLVNACTLGIDLTTVDTAVLSHGHYDHSGGILAFSRINPQVSIYMMVSAGEKHVHRIKDQMKDIGIDSQIRDLPQVHLLNGNCRLNNELSLFSGVQARRFPARGNKSLLREKDGTFVPDDFSHEMYAILQADGRRILFSGCAHNGIVNILEHCRRLYGWYPDMVIGGFHMILNHYRDEDIEMIEQVGKTLKQLPTVFYTGHCTGEQAVEILKQTLGEQLQVIRCGSRII</sequence>
<dbReference type="SMART" id="SM00849">
    <property type="entry name" value="Lactamase_B"/>
    <property type="match status" value="1"/>
</dbReference>
<dbReference type="InterPro" id="IPR041712">
    <property type="entry name" value="DHPS-like_MBL-fold"/>
</dbReference>
<accession>A0A9D1HGP5</accession>
<dbReference type="PANTHER" id="PTHR13754">
    <property type="entry name" value="METALLO-BETA-LACTAMASE SUPERFAMILY PROTEIN"/>
    <property type="match status" value="1"/>
</dbReference>
<comment type="caution">
    <text evidence="2">The sequence shown here is derived from an EMBL/GenBank/DDBJ whole genome shotgun (WGS) entry which is preliminary data.</text>
</comment>
<reference evidence="2" key="1">
    <citation type="submission" date="2020-10" db="EMBL/GenBank/DDBJ databases">
        <authorList>
            <person name="Gilroy R."/>
        </authorList>
    </citation>
    <scope>NUCLEOTIDE SEQUENCE</scope>
    <source>
        <strain evidence="2">CHK187-14744</strain>
    </source>
</reference>
<dbReference type="Proteomes" id="UP000824164">
    <property type="component" value="Unassembled WGS sequence"/>
</dbReference>
<dbReference type="PANTHER" id="PTHR13754:SF13">
    <property type="entry name" value="METALLO-BETA-LACTAMASE SUPERFAMILY PROTEIN (AFU_ORTHOLOGUE AFUA_3G07630)"/>
    <property type="match status" value="1"/>
</dbReference>
<evidence type="ECO:0000259" key="1">
    <source>
        <dbReference type="SMART" id="SM00849"/>
    </source>
</evidence>
<feature type="domain" description="Metallo-beta-lactamase" evidence="1">
    <location>
        <begin position="20"/>
        <end position="243"/>
    </location>
</feature>
<protein>
    <submittedName>
        <fullName evidence="2">MBL fold metallo-hydrolase</fullName>
    </submittedName>
</protein>
<dbReference type="EMBL" id="DVLT01000042">
    <property type="protein sequence ID" value="HIU02924.1"/>
    <property type="molecule type" value="Genomic_DNA"/>
</dbReference>
<dbReference type="Gene3D" id="3.60.15.10">
    <property type="entry name" value="Ribonuclease Z/Hydroxyacylglutathione hydrolase-like"/>
    <property type="match status" value="1"/>
</dbReference>
<dbReference type="InterPro" id="IPR036866">
    <property type="entry name" value="RibonucZ/Hydroxyglut_hydro"/>
</dbReference>
<dbReference type="AlphaFoldDB" id="A0A9D1HGP5"/>
<proteinExistence type="predicted"/>
<gene>
    <name evidence="2" type="ORF">IAB63_06680</name>
</gene>
<dbReference type="CDD" id="cd07713">
    <property type="entry name" value="DHPS-like_MBL-fold"/>
    <property type="match status" value="1"/>
</dbReference>
<dbReference type="GO" id="GO:0016740">
    <property type="term" value="F:transferase activity"/>
    <property type="evidence" value="ECO:0007669"/>
    <property type="project" value="TreeGrafter"/>
</dbReference>
<organism evidence="2 3">
    <name type="scientific">Candidatus Onthocola gallistercoris</name>
    <dbReference type="NCBI Taxonomy" id="2840876"/>
    <lineage>
        <taxon>Bacteria</taxon>
        <taxon>Bacillati</taxon>
        <taxon>Bacillota</taxon>
        <taxon>Bacilli</taxon>
        <taxon>Candidatus Onthocola</taxon>
    </lineage>
</organism>